<feature type="domain" description="Pyruvate:ferredoxin oxidoreductase core" evidence="5">
    <location>
        <begin position="262"/>
        <end position="364"/>
    </location>
</feature>
<organism evidence="6 7">
    <name type="scientific">Rubneribacter badeniensis</name>
    <dbReference type="NCBI Taxonomy" id="2070688"/>
    <lineage>
        <taxon>Bacteria</taxon>
        <taxon>Bacillati</taxon>
        <taxon>Actinomycetota</taxon>
        <taxon>Coriobacteriia</taxon>
        <taxon>Eggerthellales</taxon>
        <taxon>Eggerthellaceae</taxon>
        <taxon>Rubneribacter</taxon>
    </lineage>
</organism>
<keyword evidence="2" id="KW-0560">Oxidoreductase</keyword>
<dbReference type="Pfam" id="PF01855">
    <property type="entry name" value="POR_N"/>
    <property type="match status" value="1"/>
</dbReference>
<dbReference type="InterPro" id="IPR033412">
    <property type="entry name" value="PFOR_II"/>
</dbReference>
<dbReference type="PANTHER" id="PTHR32154:SF0">
    <property type="entry name" value="PYRUVATE-FLAVODOXIN OXIDOREDUCTASE-RELATED"/>
    <property type="match status" value="1"/>
</dbReference>
<dbReference type="InterPro" id="IPR009014">
    <property type="entry name" value="Transketo_C/PFOR_II"/>
</dbReference>
<sequence>MRRFLSGDEAFAEGVRLARPQVISAYPITPQTVVVERLSEMVEAGELAAEYVHVESEHSALSCAIGASAAGARTFTATSSQGLLYMAECLTYASGGRFPIVMMNANRATALPWNIYGDQRDSLALLDHGWIQVYAENNQEALDLALMAYAVAEDARVRTPVMVNLDGFALTHTYETVDVPAPEQADAFLPPYDGSGNRFDFEHPVNIGFSAGPEYNRYFKYWEHRDMLEGAPCAIEAAEARFAEVFGRRYPGMIERVNCDDADVILVTLGSAAGLARGVVAKLRARGVRAGMLRIRYLRPMPSALIAEALCGARAVGVLEKDVSFGAEGTVFTNVNSALHQAGVRVPTFNFIGGLGGDDISEAQVEGIFTALARVSADAGDLPRVSFLGIDSPADAVPSACRPPERADAAAFRGTQSRGAGESSRAEARFASVTPAVPAISGTAETLADSSGPAICDEGGR</sequence>
<name>A0A9D2VLW4_9ACTN</name>
<feature type="domain" description="Pyruvate flavodoxin/ferredoxin oxidoreductase pyrimidine binding" evidence="4">
    <location>
        <begin position="14"/>
        <end position="223"/>
    </location>
</feature>
<dbReference type="PANTHER" id="PTHR32154">
    <property type="entry name" value="PYRUVATE-FLAVODOXIN OXIDOREDUCTASE-RELATED"/>
    <property type="match status" value="1"/>
</dbReference>
<evidence type="ECO:0000259" key="5">
    <source>
        <dbReference type="Pfam" id="PF17147"/>
    </source>
</evidence>
<dbReference type="CDD" id="cd07034">
    <property type="entry name" value="TPP_PYR_PFOR_IOR-alpha_like"/>
    <property type="match status" value="1"/>
</dbReference>
<protein>
    <submittedName>
        <fullName evidence="6">Pyruvate ferredoxin oxidoreductase</fullName>
    </submittedName>
</protein>
<proteinExistence type="inferred from homology"/>
<keyword evidence="6" id="KW-0670">Pyruvate</keyword>
<evidence type="ECO:0000256" key="1">
    <source>
        <dbReference type="ARBA" id="ARBA00009032"/>
    </source>
</evidence>
<evidence type="ECO:0000259" key="4">
    <source>
        <dbReference type="Pfam" id="PF01855"/>
    </source>
</evidence>
<dbReference type="Proteomes" id="UP000789325">
    <property type="component" value="Unassembled WGS sequence"/>
</dbReference>
<reference evidence="6" key="1">
    <citation type="journal article" date="2021" name="PeerJ">
        <title>Extensive microbial diversity within the chicken gut microbiome revealed by metagenomics and culture.</title>
        <authorList>
            <person name="Gilroy R."/>
            <person name="Ravi A."/>
            <person name="Getino M."/>
            <person name="Pursley I."/>
            <person name="Horton D.L."/>
            <person name="Alikhan N.F."/>
            <person name="Baker D."/>
            <person name="Gharbi K."/>
            <person name="Hall N."/>
            <person name="Watson M."/>
            <person name="Adriaenssens E.M."/>
            <person name="Foster-Nyarko E."/>
            <person name="Jarju S."/>
            <person name="Secka A."/>
            <person name="Antonio M."/>
            <person name="Oren A."/>
            <person name="Chaudhuri R.R."/>
            <person name="La Ragione R."/>
            <person name="Hildebrand F."/>
            <person name="Pallen M.J."/>
        </authorList>
    </citation>
    <scope>NUCLEOTIDE SEQUENCE</scope>
    <source>
        <strain evidence="6">USAMLcec12-2067</strain>
    </source>
</reference>
<evidence type="ECO:0000313" key="7">
    <source>
        <dbReference type="Proteomes" id="UP000789325"/>
    </source>
</evidence>
<reference evidence="6" key="2">
    <citation type="submission" date="2021-09" db="EMBL/GenBank/DDBJ databases">
        <authorList>
            <person name="Gilroy R."/>
        </authorList>
    </citation>
    <scope>NUCLEOTIDE SEQUENCE</scope>
    <source>
        <strain evidence="6">USAMLcec12-2067</strain>
    </source>
</reference>
<accession>A0A9D2VLW4</accession>
<dbReference type="FunFam" id="3.40.50.970:FF:000012">
    <property type="entry name" value="Pyruvate:ferredoxin (Flavodoxin) oxidoreductase"/>
    <property type="match status" value="1"/>
</dbReference>
<gene>
    <name evidence="6" type="primary">porA</name>
    <name evidence="6" type="ORF">K8V16_08735</name>
</gene>
<dbReference type="Gene3D" id="3.40.50.920">
    <property type="match status" value="1"/>
</dbReference>
<dbReference type="GO" id="GO:0000287">
    <property type="term" value="F:magnesium ion binding"/>
    <property type="evidence" value="ECO:0007669"/>
    <property type="project" value="UniProtKB-ARBA"/>
</dbReference>
<feature type="region of interest" description="Disordered" evidence="3">
    <location>
        <begin position="442"/>
        <end position="461"/>
    </location>
</feature>
<feature type="region of interest" description="Disordered" evidence="3">
    <location>
        <begin position="408"/>
        <end position="428"/>
    </location>
</feature>
<dbReference type="Gene3D" id="3.40.50.970">
    <property type="match status" value="1"/>
</dbReference>
<dbReference type="InterPro" id="IPR002880">
    <property type="entry name" value="Pyrv_Fd/Flavodoxin_OxRdtase_N"/>
</dbReference>
<dbReference type="SUPFAM" id="SSF52518">
    <property type="entry name" value="Thiamin diphosphate-binding fold (THDP-binding)"/>
    <property type="match status" value="1"/>
</dbReference>
<dbReference type="Pfam" id="PF17147">
    <property type="entry name" value="PFOR_II"/>
    <property type="match status" value="1"/>
</dbReference>
<dbReference type="GO" id="GO:0006979">
    <property type="term" value="P:response to oxidative stress"/>
    <property type="evidence" value="ECO:0007669"/>
    <property type="project" value="TreeGrafter"/>
</dbReference>
<evidence type="ECO:0000313" key="6">
    <source>
        <dbReference type="EMBL" id="HJH43872.1"/>
    </source>
</evidence>
<evidence type="ECO:0000256" key="3">
    <source>
        <dbReference type="SAM" id="MobiDB-lite"/>
    </source>
</evidence>
<dbReference type="InterPro" id="IPR029061">
    <property type="entry name" value="THDP-binding"/>
</dbReference>
<dbReference type="InterPro" id="IPR050722">
    <property type="entry name" value="Pyruvate:ferred/Flavod_OxRd"/>
</dbReference>
<dbReference type="GO" id="GO:0016491">
    <property type="term" value="F:oxidoreductase activity"/>
    <property type="evidence" value="ECO:0007669"/>
    <property type="project" value="UniProtKB-KW"/>
</dbReference>
<comment type="similarity">
    <text evidence="1">Belongs to the pyruvate:ferredoxin/flavodoxin oxidoreductase family.</text>
</comment>
<evidence type="ECO:0000256" key="2">
    <source>
        <dbReference type="ARBA" id="ARBA00023002"/>
    </source>
</evidence>
<comment type="caution">
    <text evidence="6">The sequence shown here is derived from an EMBL/GenBank/DDBJ whole genome shotgun (WGS) entry which is preliminary data.</text>
</comment>
<dbReference type="SUPFAM" id="SSF52922">
    <property type="entry name" value="TK C-terminal domain-like"/>
    <property type="match status" value="1"/>
</dbReference>
<dbReference type="EMBL" id="DYZL01000183">
    <property type="protein sequence ID" value="HJH43872.1"/>
    <property type="molecule type" value="Genomic_DNA"/>
</dbReference>
<dbReference type="AlphaFoldDB" id="A0A9D2VLW4"/>